<evidence type="ECO:0000256" key="7">
    <source>
        <dbReference type="ARBA" id="ARBA00062171"/>
    </source>
</evidence>
<feature type="region of interest" description="Disordered" evidence="9">
    <location>
        <begin position="364"/>
        <end position="411"/>
    </location>
</feature>
<evidence type="ECO:0000256" key="6">
    <source>
        <dbReference type="ARBA" id="ARBA00023242"/>
    </source>
</evidence>
<organism evidence="11 12">
    <name type="scientific">Malassezia brasiliensis</name>
    <dbReference type="NCBI Taxonomy" id="1821822"/>
    <lineage>
        <taxon>Eukaryota</taxon>
        <taxon>Fungi</taxon>
        <taxon>Dikarya</taxon>
        <taxon>Basidiomycota</taxon>
        <taxon>Ustilaginomycotina</taxon>
        <taxon>Malasseziomycetes</taxon>
        <taxon>Malasseziales</taxon>
        <taxon>Malasseziaceae</taxon>
        <taxon>Malassezia</taxon>
    </lineage>
</organism>
<dbReference type="PRINTS" id="PR00056">
    <property type="entry name" value="HSFDOMAIN"/>
</dbReference>
<dbReference type="GO" id="GO:0005634">
    <property type="term" value="C:nucleus"/>
    <property type="evidence" value="ECO:0007669"/>
    <property type="project" value="UniProtKB-SubCell"/>
</dbReference>
<dbReference type="SMART" id="SM00415">
    <property type="entry name" value="HSF"/>
    <property type="match status" value="1"/>
</dbReference>
<keyword evidence="6" id="KW-0539">Nucleus</keyword>
<dbReference type="InterPro" id="IPR036388">
    <property type="entry name" value="WH-like_DNA-bd_sf"/>
</dbReference>
<evidence type="ECO:0000256" key="3">
    <source>
        <dbReference type="ARBA" id="ARBA00023015"/>
    </source>
</evidence>
<gene>
    <name evidence="11" type="primary">CTA8</name>
    <name evidence="11" type="ORF">MBRA1_001710</name>
</gene>
<keyword evidence="5" id="KW-0804">Transcription</keyword>
<evidence type="ECO:0000256" key="2">
    <source>
        <dbReference type="ARBA" id="ARBA00006403"/>
    </source>
</evidence>
<keyword evidence="12" id="KW-1185">Reference proteome</keyword>
<feature type="compositionally biased region" description="Polar residues" evidence="9">
    <location>
        <begin position="586"/>
        <end position="608"/>
    </location>
</feature>
<evidence type="ECO:0000256" key="5">
    <source>
        <dbReference type="ARBA" id="ARBA00023163"/>
    </source>
</evidence>
<feature type="domain" description="HSF-type DNA-binding" evidence="10">
    <location>
        <begin position="108"/>
        <end position="132"/>
    </location>
</feature>
<dbReference type="Gene3D" id="1.10.10.10">
    <property type="entry name" value="Winged helix-like DNA-binding domain superfamily/Winged helix DNA-binding domain"/>
    <property type="match status" value="1"/>
</dbReference>
<evidence type="ECO:0000256" key="1">
    <source>
        <dbReference type="ARBA" id="ARBA00004123"/>
    </source>
</evidence>
<sequence length="670" mass="72317">MAQRPAWSIGSTSVAQSINTLPHAPSQPHAESSSTPLQPFRPEMVSSGAQRPEADHAAPTVMSRSNPAFLNKLRSMVDDPNTDEFIRWSPAGDTFLVPNHVRFGDEVLPRFFKHNNFSSFVRQLNMYGFHKVPHLQQGALKHDQPSQNELWEFSNPCFHRDQPELLSKVQRKRSGKEREHANQAHHDDARQVGTTSNALTRGEFSHALGDADAHGAAITTAQLNSLMSAIQGIKNNQRTIIEEISQLQHSSHALWQQGIENRQQTRKQQDTINRILRFMASVFGSSNVGDILHNQSADGGANSTVSKDTGFNDIGTPPRTYGPPRPQKRQRLLIGDTSHADQFLNNSEFGMLKDANDYNAMSDADRLEKKDSPANSWTRITEKLSPDSVRDASSRSSQNTPNTEGWQPQTPLQSSEALMNAMGAGGDNNAWINSLLASQSPENNARVDPQLLAALQNALASQSGMEDTMSGPGAQTANLPMASWHTGDAPPNSNQWSAGPIQNALIHTPRGSVTSLPESGGGVFPLPEQQFAQDVQRVNRNVQSNVDQTTKLQNSINALVQSLRLDPTASAGKTAQPVGAGVPPLNNMTSPSSYVSASGTTSAPTPNGNAAGDFDLDSFLNQFVDPVNGPAPSPTANSGTNRAALADNAPVSMPEDAVRSDTAVKGESTK</sequence>
<dbReference type="PANTHER" id="PTHR10015:SF427">
    <property type="entry name" value="HEAT SHOCK FACTOR PROTEIN"/>
    <property type="match status" value="1"/>
</dbReference>
<feature type="compositionally biased region" description="Basic and acidic residues" evidence="9">
    <location>
        <begin position="656"/>
        <end position="670"/>
    </location>
</feature>
<dbReference type="Pfam" id="PF00447">
    <property type="entry name" value="HSF_DNA-bind"/>
    <property type="match status" value="1"/>
</dbReference>
<dbReference type="PANTHER" id="PTHR10015">
    <property type="entry name" value="HEAT SHOCK TRANSCRIPTION FACTOR"/>
    <property type="match status" value="1"/>
</dbReference>
<evidence type="ECO:0000313" key="12">
    <source>
        <dbReference type="Proteomes" id="UP001216638"/>
    </source>
</evidence>
<comment type="subcellular location">
    <subcellularLocation>
        <location evidence="1">Nucleus</location>
    </subcellularLocation>
</comment>
<evidence type="ECO:0000256" key="4">
    <source>
        <dbReference type="ARBA" id="ARBA00023125"/>
    </source>
</evidence>
<protein>
    <submittedName>
        <fullName evidence="11">Heat shock transcription factor</fullName>
    </submittedName>
</protein>
<evidence type="ECO:0000256" key="8">
    <source>
        <dbReference type="RuleBase" id="RU004020"/>
    </source>
</evidence>
<dbReference type="PROSITE" id="PS00434">
    <property type="entry name" value="HSF_DOMAIN"/>
    <property type="match status" value="1"/>
</dbReference>
<evidence type="ECO:0000313" key="11">
    <source>
        <dbReference type="EMBL" id="WFC95069.1"/>
    </source>
</evidence>
<comment type="similarity">
    <text evidence="2 8">Belongs to the HSF family.</text>
</comment>
<feature type="region of interest" description="Disordered" evidence="9">
    <location>
        <begin position="298"/>
        <end position="328"/>
    </location>
</feature>
<keyword evidence="11" id="KW-0346">Stress response</keyword>
<dbReference type="FunFam" id="1.10.10.10:FF:000027">
    <property type="entry name" value="Heat shock transcription factor 1"/>
    <property type="match status" value="1"/>
</dbReference>
<name>A0AAF0ING5_9BASI</name>
<keyword evidence="4" id="KW-0238">DNA-binding</keyword>
<proteinExistence type="inferred from homology"/>
<dbReference type="Proteomes" id="UP001216638">
    <property type="component" value="Chromosome 2"/>
</dbReference>
<keyword evidence="3" id="KW-0805">Transcription regulation</keyword>
<reference evidence="11" key="1">
    <citation type="submission" date="2023-03" db="EMBL/GenBank/DDBJ databases">
        <title>Mating type loci evolution in Malassezia.</title>
        <authorList>
            <person name="Coelho M.A."/>
        </authorList>
    </citation>
    <scope>NUCLEOTIDE SEQUENCE</scope>
    <source>
        <strain evidence="11">CBS 14135</strain>
    </source>
</reference>
<dbReference type="AlphaFoldDB" id="A0AAF0ING5"/>
<dbReference type="GO" id="GO:0043565">
    <property type="term" value="F:sequence-specific DNA binding"/>
    <property type="evidence" value="ECO:0007669"/>
    <property type="project" value="InterPro"/>
</dbReference>
<dbReference type="InterPro" id="IPR000232">
    <property type="entry name" value="HSF_DNA-bd"/>
</dbReference>
<dbReference type="GO" id="GO:0003700">
    <property type="term" value="F:DNA-binding transcription factor activity"/>
    <property type="evidence" value="ECO:0007669"/>
    <property type="project" value="InterPro"/>
</dbReference>
<accession>A0AAF0ING5</accession>
<feature type="compositionally biased region" description="Polar residues" evidence="9">
    <location>
        <begin position="298"/>
        <end position="309"/>
    </location>
</feature>
<dbReference type="EMBL" id="CP119952">
    <property type="protein sequence ID" value="WFC95069.1"/>
    <property type="molecule type" value="Genomic_DNA"/>
</dbReference>
<feature type="compositionally biased region" description="Polar residues" evidence="9">
    <location>
        <begin position="394"/>
        <end position="411"/>
    </location>
</feature>
<feature type="region of interest" description="Disordered" evidence="9">
    <location>
        <begin position="169"/>
        <end position="192"/>
    </location>
</feature>
<feature type="compositionally biased region" description="Basic and acidic residues" evidence="9">
    <location>
        <begin position="176"/>
        <end position="190"/>
    </location>
</feature>
<feature type="compositionally biased region" description="Basic and acidic residues" evidence="9">
    <location>
        <begin position="380"/>
        <end position="393"/>
    </location>
</feature>
<evidence type="ECO:0000259" key="10">
    <source>
        <dbReference type="PROSITE" id="PS00434"/>
    </source>
</evidence>
<dbReference type="SUPFAM" id="SSF46785">
    <property type="entry name" value="Winged helix' DNA-binding domain"/>
    <property type="match status" value="1"/>
</dbReference>
<feature type="region of interest" description="Disordered" evidence="9">
    <location>
        <begin position="570"/>
        <end position="670"/>
    </location>
</feature>
<feature type="region of interest" description="Disordered" evidence="9">
    <location>
        <begin position="19"/>
        <end position="63"/>
    </location>
</feature>
<comment type="subunit">
    <text evidence="7">Homotrimer. Homotrimerization increases the affinity of HSF1 to DNA. Interacts with transcriptional coregulator SSA1 on chromatin.</text>
</comment>
<evidence type="ECO:0000256" key="9">
    <source>
        <dbReference type="SAM" id="MobiDB-lite"/>
    </source>
</evidence>
<dbReference type="InterPro" id="IPR036390">
    <property type="entry name" value="WH_DNA-bd_sf"/>
</dbReference>